<name>A0AAD1U9B1_EUPCR</name>
<accession>A0AAD1U9B1</accession>
<organism evidence="1 2">
    <name type="scientific">Euplotes crassus</name>
    <dbReference type="NCBI Taxonomy" id="5936"/>
    <lineage>
        <taxon>Eukaryota</taxon>
        <taxon>Sar</taxon>
        <taxon>Alveolata</taxon>
        <taxon>Ciliophora</taxon>
        <taxon>Intramacronucleata</taxon>
        <taxon>Spirotrichea</taxon>
        <taxon>Hypotrichia</taxon>
        <taxon>Euplotida</taxon>
        <taxon>Euplotidae</taxon>
        <taxon>Moneuplotes</taxon>
    </lineage>
</organism>
<protein>
    <submittedName>
        <fullName evidence="1">Uncharacterized protein</fullName>
    </submittedName>
</protein>
<evidence type="ECO:0000313" key="2">
    <source>
        <dbReference type="Proteomes" id="UP001295684"/>
    </source>
</evidence>
<dbReference type="Proteomes" id="UP001295684">
    <property type="component" value="Unassembled WGS sequence"/>
</dbReference>
<proteinExistence type="predicted"/>
<evidence type="ECO:0000313" key="1">
    <source>
        <dbReference type="EMBL" id="CAI2361208.1"/>
    </source>
</evidence>
<keyword evidence="2" id="KW-1185">Reference proteome</keyword>
<sequence length="76" mass="8751">MCECLDMRELNFCSSVLVWYLQFVLDFVLLSIEVSNFCKCYVTACESCSEDSQKNTQILYSIVVSSFINSIPSIHY</sequence>
<reference evidence="1" key="1">
    <citation type="submission" date="2023-07" db="EMBL/GenBank/DDBJ databases">
        <authorList>
            <consortium name="AG Swart"/>
            <person name="Singh M."/>
            <person name="Singh A."/>
            <person name="Seah K."/>
            <person name="Emmerich C."/>
        </authorList>
    </citation>
    <scope>NUCLEOTIDE SEQUENCE</scope>
    <source>
        <strain evidence="1">DP1</strain>
    </source>
</reference>
<dbReference type="AlphaFoldDB" id="A0AAD1U9B1"/>
<dbReference type="EMBL" id="CAMPGE010002406">
    <property type="protein sequence ID" value="CAI2361208.1"/>
    <property type="molecule type" value="Genomic_DNA"/>
</dbReference>
<gene>
    <name evidence="1" type="ORF">ECRASSUSDP1_LOCUS2518</name>
</gene>
<comment type="caution">
    <text evidence="1">The sequence shown here is derived from an EMBL/GenBank/DDBJ whole genome shotgun (WGS) entry which is preliminary data.</text>
</comment>